<reference evidence="4" key="1">
    <citation type="journal article" date="2020" name="Stud. Mycol.">
        <title>101 Dothideomycetes genomes: a test case for predicting lifestyles and emergence of pathogens.</title>
        <authorList>
            <person name="Haridas S."/>
            <person name="Albert R."/>
            <person name="Binder M."/>
            <person name="Bloem J."/>
            <person name="Labutti K."/>
            <person name="Salamov A."/>
            <person name="Andreopoulos B."/>
            <person name="Baker S."/>
            <person name="Barry K."/>
            <person name="Bills G."/>
            <person name="Bluhm B."/>
            <person name="Cannon C."/>
            <person name="Castanera R."/>
            <person name="Culley D."/>
            <person name="Daum C."/>
            <person name="Ezra D."/>
            <person name="Gonzalez J."/>
            <person name="Henrissat B."/>
            <person name="Kuo A."/>
            <person name="Liang C."/>
            <person name="Lipzen A."/>
            <person name="Lutzoni F."/>
            <person name="Magnuson J."/>
            <person name="Mondo S."/>
            <person name="Nolan M."/>
            <person name="Ohm R."/>
            <person name="Pangilinan J."/>
            <person name="Park H.-J."/>
            <person name="Ramirez L."/>
            <person name="Alfaro M."/>
            <person name="Sun H."/>
            <person name="Tritt A."/>
            <person name="Yoshinaga Y."/>
            <person name="Zwiers L.-H."/>
            <person name="Turgeon B."/>
            <person name="Goodwin S."/>
            <person name="Spatafora J."/>
            <person name="Crous P."/>
            <person name="Grigoriev I."/>
        </authorList>
    </citation>
    <scope>NUCLEOTIDE SEQUENCE</scope>
    <source>
        <strain evidence="4">CBS 130266</strain>
    </source>
</reference>
<proteinExistence type="inferred from homology"/>
<dbReference type="CDD" id="cd05251">
    <property type="entry name" value="NmrA_like_SDR_a"/>
    <property type="match status" value="1"/>
</dbReference>
<dbReference type="OrthoDB" id="9997102at2759"/>
<dbReference type="Proteomes" id="UP000800235">
    <property type="component" value="Unassembled WGS sequence"/>
</dbReference>
<evidence type="ECO:0000256" key="2">
    <source>
        <dbReference type="ARBA" id="ARBA00022857"/>
    </source>
</evidence>
<protein>
    <submittedName>
        <fullName evidence="4">Nucleoside-diphosphate-sugar epimerase family protein</fullName>
    </submittedName>
</protein>
<keyword evidence="2" id="KW-0521">NADP</keyword>
<sequence>MSRVILVTGATGKQGGAVIKTLLSSSRASDFTLLGVTRNAQSASAKKLAERGVKIVQGDLNDVPAIFESAKKIAAQPLHGVFSVQVPMGSGQTPKTEEAQGKALVDAALANNVKMFVYSSVDRGGDSKSYDTPTPIPHFISKQRIEHHLVDSAAKSGSTMQYTILRPVAFMENLTPDFMGKGFATMWSVAVKEKPLQLIATADIGHLAGEAFIKPDEYAGKAISLAGDELTFEEANKVFQQKVGYEMPQTFGFLASGMLWAIKEVGIMFRWFYTDGYGADIQGLKKTHPELLSFGNWLVKESKFDTVEK</sequence>
<gene>
    <name evidence="4" type="ORF">EJ08DRAFT_632254</name>
</gene>
<dbReference type="InterPro" id="IPR036291">
    <property type="entry name" value="NAD(P)-bd_dom_sf"/>
</dbReference>
<evidence type="ECO:0000259" key="3">
    <source>
        <dbReference type="Pfam" id="PF05368"/>
    </source>
</evidence>
<dbReference type="InterPro" id="IPR051164">
    <property type="entry name" value="NmrA-like_oxidored"/>
</dbReference>
<dbReference type="Gene3D" id="3.40.50.720">
    <property type="entry name" value="NAD(P)-binding Rossmann-like Domain"/>
    <property type="match status" value="1"/>
</dbReference>
<dbReference type="SUPFAM" id="SSF51735">
    <property type="entry name" value="NAD(P)-binding Rossmann-fold domains"/>
    <property type="match status" value="1"/>
</dbReference>
<evidence type="ECO:0000313" key="4">
    <source>
        <dbReference type="EMBL" id="KAF2431368.1"/>
    </source>
</evidence>
<organism evidence="4 5">
    <name type="scientific">Tothia fuscella</name>
    <dbReference type="NCBI Taxonomy" id="1048955"/>
    <lineage>
        <taxon>Eukaryota</taxon>
        <taxon>Fungi</taxon>
        <taxon>Dikarya</taxon>
        <taxon>Ascomycota</taxon>
        <taxon>Pezizomycotina</taxon>
        <taxon>Dothideomycetes</taxon>
        <taxon>Pleosporomycetidae</taxon>
        <taxon>Venturiales</taxon>
        <taxon>Cylindrosympodiaceae</taxon>
        <taxon>Tothia</taxon>
    </lineage>
</organism>
<feature type="domain" description="NmrA-like" evidence="3">
    <location>
        <begin position="2"/>
        <end position="249"/>
    </location>
</feature>
<dbReference type="PANTHER" id="PTHR42748:SF7">
    <property type="entry name" value="NMRA LIKE REDOX SENSOR 1-RELATED"/>
    <property type="match status" value="1"/>
</dbReference>
<dbReference type="InterPro" id="IPR008030">
    <property type="entry name" value="NmrA-like"/>
</dbReference>
<keyword evidence="5" id="KW-1185">Reference proteome</keyword>
<comment type="similarity">
    <text evidence="1">Belongs to the NmrA-type oxidoreductase family.</text>
</comment>
<dbReference type="Gene3D" id="3.90.25.10">
    <property type="entry name" value="UDP-galactose 4-epimerase, domain 1"/>
    <property type="match status" value="1"/>
</dbReference>
<evidence type="ECO:0000256" key="1">
    <source>
        <dbReference type="ARBA" id="ARBA00006328"/>
    </source>
</evidence>
<name>A0A9P4NTV8_9PEZI</name>
<dbReference type="AlphaFoldDB" id="A0A9P4NTV8"/>
<dbReference type="EMBL" id="MU007032">
    <property type="protein sequence ID" value="KAF2431368.1"/>
    <property type="molecule type" value="Genomic_DNA"/>
</dbReference>
<dbReference type="PANTHER" id="PTHR42748">
    <property type="entry name" value="NITROGEN METABOLITE REPRESSION PROTEIN NMRA FAMILY MEMBER"/>
    <property type="match status" value="1"/>
</dbReference>
<evidence type="ECO:0000313" key="5">
    <source>
        <dbReference type="Proteomes" id="UP000800235"/>
    </source>
</evidence>
<dbReference type="GO" id="GO:0005634">
    <property type="term" value="C:nucleus"/>
    <property type="evidence" value="ECO:0007669"/>
    <property type="project" value="TreeGrafter"/>
</dbReference>
<comment type="caution">
    <text evidence="4">The sequence shown here is derived from an EMBL/GenBank/DDBJ whole genome shotgun (WGS) entry which is preliminary data.</text>
</comment>
<dbReference type="Pfam" id="PF05368">
    <property type="entry name" value="NmrA"/>
    <property type="match status" value="1"/>
</dbReference>
<accession>A0A9P4NTV8</accession>